<evidence type="ECO:0000313" key="4">
    <source>
        <dbReference type="EMBL" id="SMH31447.1"/>
    </source>
</evidence>
<dbReference type="EMBL" id="FXBM01000001">
    <property type="protein sequence ID" value="SMH31447.1"/>
    <property type="molecule type" value="Genomic_DNA"/>
</dbReference>
<gene>
    <name evidence="4" type="ORF">SAMN06295885_0587</name>
</gene>
<evidence type="ECO:0000256" key="2">
    <source>
        <dbReference type="SAM" id="SignalP"/>
    </source>
</evidence>
<sequence length="218" mass="21841">MHRRTSPAVRSVRSRRRSFAAAGALAVGLLLSVSACSSAEPAPEAPTAVAALAAETPRPVLTPTATPTPTPTVVVTTETVTETAVIPRAARTEDDPNADQGTSTFAAGVDGVLTRTFEIVKHDGAEVSRSQTSESVTTAAIDDVTRVGTRAPAPAPVAAPAAAAGCDPNYTGPCVPIDSDVDCAGGSGNGPSYVGGPVTVVGSDVYDLDRDGDGIACD</sequence>
<evidence type="ECO:0000259" key="3">
    <source>
        <dbReference type="PROSITE" id="PS51109"/>
    </source>
</evidence>
<dbReference type="Pfam" id="PF07501">
    <property type="entry name" value="G5"/>
    <property type="match status" value="1"/>
</dbReference>
<dbReference type="STRING" id="1891671.SAMN06295885_0587"/>
<dbReference type="AlphaFoldDB" id="A0A1X7N4L9"/>
<accession>A0A1X7N4L9</accession>
<evidence type="ECO:0000313" key="5">
    <source>
        <dbReference type="Proteomes" id="UP000193711"/>
    </source>
</evidence>
<keyword evidence="1 2" id="KW-0732">Signal</keyword>
<name>A0A1X7N4L9_9MICO</name>
<keyword evidence="5" id="KW-1185">Reference proteome</keyword>
<organism evidence="4 5">
    <name type="scientific">Rathayibacter oskolensis</name>
    <dbReference type="NCBI Taxonomy" id="1891671"/>
    <lineage>
        <taxon>Bacteria</taxon>
        <taxon>Bacillati</taxon>
        <taxon>Actinomycetota</taxon>
        <taxon>Actinomycetes</taxon>
        <taxon>Micrococcales</taxon>
        <taxon>Microbacteriaceae</taxon>
        <taxon>Rathayibacter</taxon>
    </lineage>
</organism>
<evidence type="ECO:0000256" key="1">
    <source>
        <dbReference type="ARBA" id="ARBA00022729"/>
    </source>
</evidence>
<dbReference type="Proteomes" id="UP000193711">
    <property type="component" value="Unassembled WGS sequence"/>
</dbReference>
<protein>
    <submittedName>
        <fullName evidence="4">G5 domain-containing protein</fullName>
    </submittedName>
</protein>
<dbReference type="SMART" id="SM01208">
    <property type="entry name" value="G5"/>
    <property type="match status" value="1"/>
</dbReference>
<feature type="domain" description="G5" evidence="3">
    <location>
        <begin position="70"/>
        <end position="151"/>
    </location>
</feature>
<feature type="chain" id="PRO_5012259564" evidence="2">
    <location>
        <begin position="40"/>
        <end position="218"/>
    </location>
</feature>
<reference evidence="5" key="1">
    <citation type="submission" date="2017-04" db="EMBL/GenBank/DDBJ databases">
        <authorList>
            <person name="Varghese N."/>
            <person name="Submissions S."/>
        </authorList>
    </citation>
    <scope>NUCLEOTIDE SEQUENCE [LARGE SCALE GENOMIC DNA]</scope>
    <source>
        <strain evidence="5">VKM Ac-2121</strain>
    </source>
</reference>
<dbReference type="PROSITE" id="PS51109">
    <property type="entry name" value="G5"/>
    <property type="match status" value="1"/>
</dbReference>
<dbReference type="InterPro" id="IPR011098">
    <property type="entry name" value="G5_dom"/>
</dbReference>
<dbReference type="Gene3D" id="2.20.230.10">
    <property type="entry name" value="Resuscitation-promoting factor rpfb"/>
    <property type="match status" value="1"/>
</dbReference>
<proteinExistence type="predicted"/>
<feature type="signal peptide" evidence="2">
    <location>
        <begin position="1"/>
        <end position="39"/>
    </location>
</feature>
<dbReference type="RefSeq" id="WP_165759516.1">
    <property type="nucleotide sequence ID" value="NZ_FXBM01000001.1"/>
</dbReference>